<organism evidence="8 9">
    <name type="scientific">Streptomyces brasiliensis</name>
    <dbReference type="NCBI Taxonomy" id="1954"/>
    <lineage>
        <taxon>Bacteria</taxon>
        <taxon>Bacillati</taxon>
        <taxon>Actinomycetota</taxon>
        <taxon>Actinomycetes</taxon>
        <taxon>Kitasatosporales</taxon>
        <taxon>Streptomycetaceae</taxon>
        <taxon>Streptomyces</taxon>
    </lineage>
</organism>
<keyword evidence="9" id="KW-1185">Reference proteome</keyword>
<reference evidence="8" key="1">
    <citation type="journal article" date="2014" name="Int. J. Syst. Evol. Microbiol.">
        <title>Complete genome sequence of Corynebacterium casei LMG S-19264T (=DSM 44701T), isolated from a smear-ripened cheese.</title>
        <authorList>
            <consortium name="US DOE Joint Genome Institute (JGI-PGF)"/>
            <person name="Walter F."/>
            <person name="Albersmeier A."/>
            <person name="Kalinowski J."/>
            <person name="Ruckert C."/>
        </authorList>
    </citation>
    <scope>NUCLEOTIDE SEQUENCE</scope>
    <source>
        <strain evidence="8">JCM 3086</strain>
    </source>
</reference>
<sequence>MSETGELAPGGRLLGGCYRLIERIGTGPTATVWRALDESREREVAVKEPRLPGDPADEERLRAANRLYREARAAARVDDPAAVAIHDVLVEDGLPWIVMEMIHGESLRTALVNGPMRPAEAARMGLAVLGALRAAHAVGIVHRDVKPANVLIESGTGRVVLTDFGIGHPQGDEPRDGAESDDDVDFMAPERLVERGAGPASDLWSLGALLRAAVEGWSPVGRTAVSAPSGTPVPSAR</sequence>
<gene>
    <name evidence="8" type="ORF">GCM10010121_033700</name>
</gene>
<name>A0A917NQH4_9ACTN</name>
<keyword evidence="2" id="KW-0723">Serine/threonine-protein kinase</keyword>
<evidence type="ECO:0000256" key="3">
    <source>
        <dbReference type="ARBA" id="ARBA00022679"/>
    </source>
</evidence>
<proteinExistence type="predicted"/>
<dbReference type="Gene3D" id="1.10.510.10">
    <property type="entry name" value="Transferase(Phosphotransferase) domain 1"/>
    <property type="match status" value="1"/>
</dbReference>
<keyword evidence="4" id="KW-0547">Nucleotide-binding</keyword>
<dbReference type="EC" id="2.7.11.1" evidence="1"/>
<dbReference type="AlphaFoldDB" id="A0A917NQH4"/>
<evidence type="ECO:0000256" key="4">
    <source>
        <dbReference type="ARBA" id="ARBA00022741"/>
    </source>
</evidence>
<dbReference type="SUPFAM" id="SSF56112">
    <property type="entry name" value="Protein kinase-like (PK-like)"/>
    <property type="match status" value="1"/>
</dbReference>
<evidence type="ECO:0000313" key="8">
    <source>
        <dbReference type="EMBL" id="GGJ20005.1"/>
    </source>
</evidence>
<evidence type="ECO:0000256" key="5">
    <source>
        <dbReference type="ARBA" id="ARBA00022777"/>
    </source>
</evidence>
<dbReference type="Pfam" id="PF00069">
    <property type="entry name" value="Pkinase"/>
    <property type="match status" value="1"/>
</dbReference>
<evidence type="ECO:0000256" key="2">
    <source>
        <dbReference type="ARBA" id="ARBA00022527"/>
    </source>
</evidence>
<reference evidence="8" key="2">
    <citation type="submission" date="2020-09" db="EMBL/GenBank/DDBJ databases">
        <authorList>
            <person name="Sun Q."/>
            <person name="Ohkuma M."/>
        </authorList>
    </citation>
    <scope>NUCLEOTIDE SEQUENCE</scope>
    <source>
        <strain evidence="8">JCM 3086</strain>
    </source>
</reference>
<keyword evidence="5" id="KW-0418">Kinase</keyword>
<evidence type="ECO:0000256" key="1">
    <source>
        <dbReference type="ARBA" id="ARBA00012513"/>
    </source>
</evidence>
<dbReference type="InterPro" id="IPR008271">
    <property type="entry name" value="Ser/Thr_kinase_AS"/>
</dbReference>
<dbReference type="GO" id="GO:0005524">
    <property type="term" value="F:ATP binding"/>
    <property type="evidence" value="ECO:0007669"/>
    <property type="project" value="UniProtKB-KW"/>
</dbReference>
<dbReference type="EMBL" id="BMQA01000009">
    <property type="protein sequence ID" value="GGJ20005.1"/>
    <property type="molecule type" value="Genomic_DNA"/>
</dbReference>
<evidence type="ECO:0000256" key="6">
    <source>
        <dbReference type="ARBA" id="ARBA00022840"/>
    </source>
</evidence>
<keyword evidence="6" id="KW-0067">ATP-binding</keyword>
<dbReference type="InterPro" id="IPR011009">
    <property type="entry name" value="Kinase-like_dom_sf"/>
</dbReference>
<accession>A0A917NQH4</accession>
<dbReference type="CDD" id="cd14014">
    <property type="entry name" value="STKc_PknB_like"/>
    <property type="match status" value="1"/>
</dbReference>
<dbReference type="RefSeq" id="WP_373296987.1">
    <property type="nucleotide sequence ID" value="NZ_BMQA01000009.1"/>
</dbReference>
<evidence type="ECO:0000313" key="9">
    <source>
        <dbReference type="Proteomes" id="UP000657574"/>
    </source>
</evidence>
<comment type="caution">
    <text evidence="8">The sequence shown here is derived from an EMBL/GenBank/DDBJ whole genome shotgun (WGS) entry which is preliminary data.</text>
</comment>
<dbReference type="InterPro" id="IPR000719">
    <property type="entry name" value="Prot_kinase_dom"/>
</dbReference>
<dbReference type="Gene3D" id="3.30.200.20">
    <property type="entry name" value="Phosphorylase Kinase, domain 1"/>
    <property type="match status" value="1"/>
</dbReference>
<dbReference type="GO" id="GO:0004674">
    <property type="term" value="F:protein serine/threonine kinase activity"/>
    <property type="evidence" value="ECO:0007669"/>
    <property type="project" value="UniProtKB-KW"/>
</dbReference>
<protein>
    <recommendedName>
        <fullName evidence="1">non-specific serine/threonine protein kinase</fullName>
        <ecNumber evidence="1">2.7.11.1</ecNumber>
    </recommendedName>
</protein>
<dbReference type="PANTHER" id="PTHR43289">
    <property type="entry name" value="MITOGEN-ACTIVATED PROTEIN KINASE KINASE KINASE 20-RELATED"/>
    <property type="match status" value="1"/>
</dbReference>
<feature type="domain" description="Protein kinase" evidence="7">
    <location>
        <begin position="18"/>
        <end position="237"/>
    </location>
</feature>
<dbReference type="PROSITE" id="PS00108">
    <property type="entry name" value="PROTEIN_KINASE_ST"/>
    <property type="match status" value="1"/>
</dbReference>
<dbReference type="PROSITE" id="PS50011">
    <property type="entry name" value="PROTEIN_KINASE_DOM"/>
    <property type="match status" value="1"/>
</dbReference>
<keyword evidence="3" id="KW-0808">Transferase</keyword>
<dbReference type="SMART" id="SM00220">
    <property type="entry name" value="S_TKc"/>
    <property type="match status" value="1"/>
</dbReference>
<dbReference type="PANTHER" id="PTHR43289:SF6">
    <property type="entry name" value="SERINE_THREONINE-PROTEIN KINASE NEKL-3"/>
    <property type="match status" value="1"/>
</dbReference>
<dbReference type="Proteomes" id="UP000657574">
    <property type="component" value="Unassembled WGS sequence"/>
</dbReference>
<evidence type="ECO:0000259" key="7">
    <source>
        <dbReference type="PROSITE" id="PS50011"/>
    </source>
</evidence>